<reference evidence="3" key="1">
    <citation type="submission" date="2022-03" db="EMBL/GenBank/DDBJ databases">
        <title>A functionally conserved STORR gene fusion in Papaver species that diverged 16.8 million years ago.</title>
        <authorList>
            <person name="Catania T."/>
        </authorList>
    </citation>
    <scope>NUCLEOTIDE SEQUENCE</scope>
    <source>
        <strain evidence="3">S-191538</strain>
    </source>
</reference>
<sequence length="61" mass="6862">VDQEDFLIQLCKTSGLLLKGVEPDMTSAAEMVFHDWRRGRVPIYVAPPKQENEQPSTANFG</sequence>
<evidence type="ECO:0000313" key="4">
    <source>
        <dbReference type="Proteomes" id="UP001177140"/>
    </source>
</evidence>
<keyword evidence="1" id="KW-0547">Nucleotide-binding</keyword>
<keyword evidence="4" id="KW-1185">Reference proteome</keyword>
<dbReference type="EMBL" id="JAJJMA010167250">
    <property type="protein sequence ID" value="MCL7036379.1"/>
    <property type="molecule type" value="Genomic_DNA"/>
</dbReference>
<keyword evidence="2" id="KW-0342">GTP-binding</keyword>
<feature type="non-terminal residue" evidence="3">
    <location>
        <position position="1"/>
    </location>
</feature>
<proteinExistence type="predicted"/>
<protein>
    <submittedName>
        <fullName evidence="3">Uncharacterized protein</fullName>
    </submittedName>
</protein>
<dbReference type="PANTHER" id="PTHR11089">
    <property type="entry name" value="GTP-BINDING PROTEIN-RELATED"/>
    <property type="match status" value="1"/>
</dbReference>
<dbReference type="GO" id="GO:0005730">
    <property type="term" value="C:nucleolus"/>
    <property type="evidence" value="ECO:0007669"/>
    <property type="project" value="TreeGrafter"/>
</dbReference>
<dbReference type="GO" id="GO:0005525">
    <property type="term" value="F:GTP binding"/>
    <property type="evidence" value="ECO:0007669"/>
    <property type="project" value="UniProtKB-KW"/>
</dbReference>
<name>A0AA41V9V6_PAPNU</name>
<comment type="caution">
    <text evidence="3">The sequence shown here is derived from an EMBL/GenBank/DDBJ whole genome shotgun (WGS) entry which is preliminary data.</text>
</comment>
<dbReference type="Proteomes" id="UP001177140">
    <property type="component" value="Unassembled WGS sequence"/>
</dbReference>
<dbReference type="Gene3D" id="1.10.1580.10">
    <property type="match status" value="1"/>
</dbReference>
<dbReference type="InterPro" id="IPR050755">
    <property type="entry name" value="TRAFAC_YlqF/YawG_RiboMat"/>
</dbReference>
<dbReference type="InterPro" id="IPR023179">
    <property type="entry name" value="GTP-bd_ortho_bundle_sf"/>
</dbReference>
<accession>A0AA41V9V6</accession>
<organism evidence="3 4">
    <name type="scientific">Papaver nudicaule</name>
    <name type="common">Iceland poppy</name>
    <dbReference type="NCBI Taxonomy" id="74823"/>
    <lineage>
        <taxon>Eukaryota</taxon>
        <taxon>Viridiplantae</taxon>
        <taxon>Streptophyta</taxon>
        <taxon>Embryophyta</taxon>
        <taxon>Tracheophyta</taxon>
        <taxon>Spermatophyta</taxon>
        <taxon>Magnoliopsida</taxon>
        <taxon>Ranunculales</taxon>
        <taxon>Papaveraceae</taxon>
        <taxon>Papaveroideae</taxon>
        <taxon>Papaver</taxon>
    </lineage>
</organism>
<dbReference type="AlphaFoldDB" id="A0AA41V9V6"/>
<dbReference type="PANTHER" id="PTHR11089:SF9">
    <property type="entry name" value="NUCLEOLAR GTP-BINDING PROTEIN 2"/>
    <property type="match status" value="1"/>
</dbReference>
<evidence type="ECO:0000256" key="1">
    <source>
        <dbReference type="ARBA" id="ARBA00022741"/>
    </source>
</evidence>
<evidence type="ECO:0000313" key="3">
    <source>
        <dbReference type="EMBL" id="MCL7036379.1"/>
    </source>
</evidence>
<gene>
    <name evidence="3" type="ORF">MKW94_008267</name>
</gene>
<evidence type="ECO:0000256" key="2">
    <source>
        <dbReference type="ARBA" id="ARBA00023134"/>
    </source>
</evidence>